<dbReference type="CDD" id="cd12061">
    <property type="entry name" value="SH3_betaPIX"/>
    <property type="match status" value="1"/>
</dbReference>
<evidence type="ECO:0000256" key="3">
    <source>
        <dbReference type="ARBA" id="ARBA00022658"/>
    </source>
</evidence>
<dbReference type="InterPro" id="IPR001715">
    <property type="entry name" value="CH_dom"/>
</dbReference>
<dbReference type="SMART" id="SM00326">
    <property type="entry name" value="SH3"/>
    <property type="match status" value="1"/>
</dbReference>
<dbReference type="Pfam" id="PF00307">
    <property type="entry name" value="CH"/>
    <property type="match status" value="1"/>
</dbReference>
<reference evidence="11" key="1">
    <citation type="submission" date="2025-08" db="UniProtKB">
        <authorList>
            <consortium name="Ensembl"/>
        </authorList>
    </citation>
    <scope>IDENTIFICATION</scope>
</reference>
<dbReference type="Pfam" id="PF16523">
    <property type="entry name" value="betaPIX_CC"/>
    <property type="match status" value="1"/>
</dbReference>
<dbReference type="InterPro" id="IPR032409">
    <property type="entry name" value="GEF6/7_CC"/>
</dbReference>
<dbReference type="SUPFAM" id="SSF47576">
    <property type="entry name" value="Calponin-homology domain, CH-domain"/>
    <property type="match status" value="1"/>
</dbReference>
<keyword evidence="3" id="KW-0344">Guanine-nucleotide releasing factor</keyword>
<evidence type="ECO:0000256" key="6">
    <source>
        <dbReference type="SAM" id="MobiDB-lite"/>
    </source>
</evidence>
<dbReference type="PROSITE" id="PS50010">
    <property type="entry name" value="DH_2"/>
    <property type="match status" value="1"/>
</dbReference>
<dbReference type="GeneTree" id="ENSGT00940000158723"/>
<dbReference type="GO" id="GO:0030027">
    <property type="term" value="C:lamellipodium"/>
    <property type="evidence" value="ECO:0007669"/>
    <property type="project" value="UniProtKB-SubCell"/>
</dbReference>
<dbReference type="Pfam" id="PF00621">
    <property type="entry name" value="RhoGEF"/>
    <property type="match status" value="1"/>
</dbReference>
<keyword evidence="4" id="KW-0966">Cell projection</keyword>
<dbReference type="SMART" id="SM00033">
    <property type="entry name" value="CH"/>
    <property type="match status" value="1"/>
</dbReference>
<dbReference type="FunFam" id="1.20.900.10:FF:000016">
    <property type="entry name" value="Rho guanine nucleotide exchange factor 6"/>
    <property type="match status" value="1"/>
</dbReference>
<dbReference type="PRINTS" id="PR00452">
    <property type="entry name" value="SH3DOMAIN"/>
</dbReference>
<dbReference type="InterPro" id="IPR001849">
    <property type="entry name" value="PH_domain"/>
</dbReference>
<dbReference type="GO" id="GO:0030032">
    <property type="term" value="P:lamellipodium assembly"/>
    <property type="evidence" value="ECO:0007669"/>
    <property type="project" value="TreeGrafter"/>
</dbReference>
<dbReference type="PROSITE" id="PS50003">
    <property type="entry name" value="PH_DOMAIN"/>
    <property type="match status" value="1"/>
</dbReference>
<organism evidence="11 12">
    <name type="scientific">Sander lucioperca</name>
    <name type="common">Pike-perch</name>
    <name type="synonym">Perca lucioperca</name>
    <dbReference type="NCBI Taxonomy" id="283035"/>
    <lineage>
        <taxon>Eukaryota</taxon>
        <taxon>Metazoa</taxon>
        <taxon>Chordata</taxon>
        <taxon>Craniata</taxon>
        <taxon>Vertebrata</taxon>
        <taxon>Euteleostomi</taxon>
        <taxon>Actinopterygii</taxon>
        <taxon>Neopterygii</taxon>
        <taxon>Teleostei</taxon>
        <taxon>Neoteleostei</taxon>
        <taxon>Acanthomorphata</taxon>
        <taxon>Eupercaria</taxon>
        <taxon>Perciformes</taxon>
        <taxon>Percoidei</taxon>
        <taxon>Percidae</taxon>
        <taxon>Luciopercinae</taxon>
        <taxon>Sander</taxon>
    </lineage>
</organism>
<sequence>MNPEEQTVTWLISLGVLSSPKKNIADPEEFLKTSLKDGVVLCKLTERLIPGFTPKYSQDPRTEADCITNIREFLRGCSSLKVEGFEPEWLYTGENFGKVLTTLLAVNFATQGKSFAVSLQSYEKEMSENGGGGQVMVKARFNFKQNNEDELSFNKGDLIHVLRQEEGGWWEGTLNGKTGWFPSNYVREIKPCEKPLSPKGTPLTKNYYSVVVQDILEHEREFVKELQTVLSCYLRPLQASDKLSSADSATLCGNLEEILTFQQALCVALEDCTKVPEGQQRVAGCYLNLMFQIKTLYLAYCSSHPSAVSILTDHSEELDKFMESQGASAPGILTLTTSLSKPFMRLDKYPTLLQELERHVEEAHPDYADIVKATAAFRSLVTQCQELRKRKNLELQILSEPVRGWDGDSMKSLGHVAYMSQVHVKNGSSEEKEERYLMLFPNVLVMLSASPRMSGFIYQGRLPLTGTTVTRHAEDADNAHYALDITGSMIDRITVFCSSAQELQDWLEHLQPFTKGGSPTEGKPQSMVGPPTHLSHLGSLSAVSRGPLEPPKISKPWSLSCLRPAPPLKPSAALGYKERMSYIMKDSSKSPRPMKKFLPGNRKKERKPSDDEVQTRKSTVALEEDAQILRVIEAYCTGASLHQNTTGVPVRKECIPQVLLPEEEKIIVEEMKSNGQTVIEEKSLVDAVYALKDEVHELKKENKWMKQFLEEEQKSRKDLERVVRKLAKQKNDSAWDDGGH</sequence>
<feature type="domain" description="PH" evidence="8">
    <location>
        <begin position="409"/>
        <end position="515"/>
    </location>
</feature>
<dbReference type="Gene3D" id="1.20.5.390">
    <property type="entry name" value="L1 transposable element, trimerization domain"/>
    <property type="match status" value="1"/>
</dbReference>
<evidence type="ECO:0000256" key="5">
    <source>
        <dbReference type="PROSITE-ProRule" id="PRU00192"/>
    </source>
</evidence>
<dbReference type="Pfam" id="PF07653">
    <property type="entry name" value="SH3_2"/>
    <property type="match status" value="1"/>
</dbReference>
<dbReference type="CDD" id="cd01225">
    <property type="entry name" value="PH_Cool_Pix"/>
    <property type="match status" value="1"/>
</dbReference>
<protein>
    <submittedName>
        <fullName evidence="11">Rac/Cdc42 guanine nucleotide exchange factor 6</fullName>
    </submittedName>
</protein>
<keyword evidence="12" id="KW-1185">Reference proteome</keyword>
<dbReference type="Gene3D" id="1.20.900.10">
    <property type="entry name" value="Dbl homology (DH) domain"/>
    <property type="match status" value="1"/>
</dbReference>
<dbReference type="Pfam" id="PF00169">
    <property type="entry name" value="PH"/>
    <property type="match status" value="1"/>
</dbReference>
<dbReference type="InterPro" id="IPR000219">
    <property type="entry name" value="DH_dom"/>
</dbReference>
<dbReference type="PANTHER" id="PTHR46026">
    <property type="entry name" value="RHO-TYPE GUANINE NUCLEOTIDE EXCHANGE FACTOR, ISOFORM F"/>
    <property type="match status" value="1"/>
</dbReference>
<evidence type="ECO:0000256" key="1">
    <source>
        <dbReference type="ARBA" id="ARBA00004510"/>
    </source>
</evidence>
<dbReference type="InterPro" id="IPR046376">
    <property type="entry name" value="PH_Cool_Pix"/>
</dbReference>
<feature type="domain" description="DH" evidence="9">
    <location>
        <begin position="207"/>
        <end position="387"/>
    </location>
</feature>
<evidence type="ECO:0000313" key="11">
    <source>
        <dbReference type="Ensembl" id="ENSSLUP00000053972.1"/>
    </source>
</evidence>
<dbReference type="GO" id="GO:0005085">
    <property type="term" value="F:guanyl-nucleotide exchange factor activity"/>
    <property type="evidence" value="ECO:0007669"/>
    <property type="project" value="UniProtKB-KW"/>
</dbReference>
<dbReference type="SUPFAM" id="SSF50044">
    <property type="entry name" value="SH3-domain"/>
    <property type="match status" value="1"/>
</dbReference>
<dbReference type="SUPFAM" id="SSF50729">
    <property type="entry name" value="PH domain-like"/>
    <property type="match status" value="1"/>
</dbReference>
<evidence type="ECO:0000256" key="4">
    <source>
        <dbReference type="ARBA" id="ARBA00023273"/>
    </source>
</evidence>
<dbReference type="InterPro" id="IPR035899">
    <property type="entry name" value="DBL_dom_sf"/>
</dbReference>
<dbReference type="SMART" id="SM00233">
    <property type="entry name" value="PH"/>
    <property type="match status" value="1"/>
</dbReference>
<evidence type="ECO:0000259" key="8">
    <source>
        <dbReference type="PROSITE" id="PS50003"/>
    </source>
</evidence>
<dbReference type="Gene3D" id="2.30.30.40">
    <property type="entry name" value="SH3 Domains"/>
    <property type="match status" value="1"/>
</dbReference>
<accession>A0A8D0DBZ9</accession>
<dbReference type="Pfam" id="PF16614">
    <property type="entry name" value="RhoGEF67_u2"/>
    <property type="match status" value="1"/>
</dbReference>
<feature type="domain" description="SH3" evidence="7">
    <location>
        <begin position="132"/>
        <end position="191"/>
    </location>
</feature>
<dbReference type="SUPFAM" id="SSF48065">
    <property type="entry name" value="DBL homology domain (DH-domain)"/>
    <property type="match status" value="1"/>
</dbReference>
<dbReference type="InterPro" id="IPR036872">
    <property type="entry name" value="CH_dom_sf"/>
</dbReference>
<dbReference type="Gene3D" id="1.10.418.10">
    <property type="entry name" value="Calponin-like domain"/>
    <property type="match status" value="1"/>
</dbReference>
<dbReference type="FunFam" id="2.30.30.40:FF:000034">
    <property type="entry name" value="Rho guanine nucleotide exchange factor (GEF) 7"/>
    <property type="match status" value="1"/>
</dbReference>
<reference evidence="11" key="2">
    <citation type="submission" date="2025-09" db="UniProtKB">
        <authorList>
            <consortium name="Ensembl"/>
        </authorList>
    </citation>
    <scope>IDENTIFICATION</scope>
</reference>
<dbReference type="Proteomes" id="UP000694568">
    <property type="component" value="Unplaced"/>
</dbReference>
<dbReference type="PROSITE" id="PS50002">
    <property type="entry name" value="SH3"/>
    <property type="match status" value="1"/>
</dbReference>
<dbReference type="GO" id="GO:0005737">
    <property type="term" value="C:cytoplasm"/>
    <property type="evidence" value="ECO:0007669"/>
    <property type="project" value="TreeGrafter"/>
</dbReference>
<evidence type="ECO:0000259" key="7">
    <source>
        <dbReference type="PROSITE" id="PS50002"/>
    </source>
</evidence>
<dbReference type="InterPro" id="IPR001452">
    <property type="entry name" value="SH3_domain"/>
</dbReference>
<dbReference type="Gene3D" id="2.30.29.30">
    <property type="entry name" value="Pleckstrin-homology domain (PH domain)/Phosphotyrosine-binding domain (PTB)"/>
    <property type="match status" value="1"/>
</dbReference>
<name>A0A8D0DBZ9_SANLU</name>
<dbReference type="SMART" id="SM00325">
    <property type="entry name" value="RhoGEF"/>
    <property type="match status" value="1"/>
</dbReference>
<keyword evidence="2 5" id="KW-0728">SH3 domain</keyword>
<dbReference type="PANTHER" id="PTHR46026:SF2">
    <property type="entry name" value="RHO GUANINE NUCLEOTIDE EXCHANGE FACTOR 6"/>
    <property type="match status" value="1"/>
</dbReference>
<dbReference type="Ensembl" id="ENSSLUT00000055557.1">
    <property type="protein sequence ID" value="ENSSLUP00000053972.1"/>
    <property type="gene ID" value="ENSSLUG00000023331.1"/>
</dbReference>
<gene>
    <name evidence="11" type="primary">arhgef6</name>
</gene>
<evidence type="ECO:0000259" key="10">
    <source>
        <dbReference type="PROSITE" id="PS50021"/>
    </source>
</evidence>
<dbReference type="AlphaFoldDB" id="A0A8D0DBZ9"/>
<evidence type="ECO:0000313" key="12">
    <source>
        <dbReference type="Proteomes" id="UP000694568"/>
    </source>
</evidence>
<proteinExistence type="predicted"/>
<evidence type="ECO:0000256" key="2">
    <source>
        <dbReference type="ARBA" id="ARBA00022443"/>
    </source>
</evidence>
<comment type="subcellular location">
    <subcellularLocation>
        <location evidence="1">Cell projection</location>
        <location evidence="1">Lamellipodium</location>
    </subcellularLocation>
</comment>
<dbReference type="PROSITE" id="PS50021">
    <property type="entry name" value="CH"/>
    <property type="match status" value="1"/>
</dbReference>
<feature type="domain" description="Calponin-homology (CH)" evidence="10">
    <location>
        <begin position="1"/>
        <end position="111"/>
    </location>
</feature>
<dbReference type="InterPro" id="IPR035789">
    <property type="entry name" value="BetaPIX_SH3"/>
</dbReference>
<dbReference type="InterPro" id="IPR011993">
    <property type="entry name" value="PH-like_dom_sf"/>
</dbReference>
<evidence type="ECO:0000259" key="9">
    <source>
        <dbReference type="PROSITE" id="PS50010"/>
    </source>
</evidence>
<dbReference type="CDD" id="cd00160">
    <property type="entry name" value="RhoGEF"/>
    <property type="match status" value="1"/>
</dbReference>
<feature type="region of interest" description="Disordered" evidence="6">
    <location>
        <begin position="583"/>
        <end position="617"/>
    </location>
</feature>
<dbReference type="InterPro" id="IPR036028">
    <property type="entry name" value="SH3-like_dom_sf"/>
</dbReference>